<dbReference type="CDD" id="cd00102">
    <property type="entry name" value="IPT"/>
    <property type="match status" value="1"/>
</dbReference>
<comment type="caution">
    <text evidence="5">The sequence shown here is derived from an EMBL/GenBank/DDBJ whole genome shotgun (WGS) entry which is preliminary data.</text>
</comment>
<feature type="domain" description="IPT/TIG" evidence="4">
    <location>
        <begin position="743"/>
        <end position="825"/>
    </location>
</feature>
<sequence>MFGIDAADIPHAMSVKEIEIHLELHMLTSQPWMTQSLIATTGYGITEGLDFLCNLLPLNIDNYNNHNNNKQQQSQTVAPADGLYINERQLITITGTGFATNGNALATVNATNICPITSVTSTRIICNLPSIATPGFYTVYVRNNPVDLIVATDKGFTIHIGKRVAFVTRIDPFDYANGPSNTMTLSGTNFFSGIVVRIRVASDYYGCTPTSLTLNQVICTFPAIPAYGHYKVFYNNPGDTPVAEETGIFLRAPTPTLSTITPNSIDITKSSVVTLTGTLFVCSLDASNNATIKVNGNADILDIQTCSPTQLITQFSPSVVPTGTFNVIVSNGAVASTPKSLTFTKPIPTITSVTPNTMQSNTAGNIVITGAGYLNGLTTVTINGVACTLVSVTQTSITCTTPSQPTVFGTVPLIVSNSGTNSNSFSFTRTVNPLKNKVPVTVILGVSSTTLLVCNTPVTIVLGAQQLKVQTYSITSNLVSVTVNAPTPTLTSVTPNTVVSNVVTPITIVGTRFQSGVSSPAVGTVSCPIVSITSTRIICNSQPQSIDSVLQVLVNNRGILSNTLPLTIKPPTPTISSITPSSVPTNSTTAISIAGTGFVNEMVKVYINGAVITLNSVTTTLIIGVAPVLNIAGSIPLSVQNSASVTDSDIITYVPPTPIIQSVTPNSMVSNVITPITIAGSGFQTSLSVVKVGQLNCPITSIQNTRIICNSQPQLVDSIESVVVINNNTITSNAVPFTIKPLTPIITQITPSSVPTNSTTIISISGTNFVNGMVKVYINGAIITLNSVTSTLIIGVAPVLNDAGSIPLSVQNTPYFADSDIITYVPPTPIIQSVTPSSMVSDIVTPITITGSGFQNTLSVVKVGQLNCPITSIQNTRIICNSQPQLVDSIELVVVINDNTITSNAVPFTIKPPAPTITAITPSSVPTNSTTTISIAGTGFVNGMVKVYINGAVITLNSVTRTLIIGIAPVLNIAGSIPLFVQNNAYFTTSSSITYVPPTPIIQSVTPNSMVSDIVTPITIAGSGFQTSLSTVKVGQLNCPITSVQNTQIICNSQPQLVHSIESVVVTNNNTINSNVLTLTIKPLAPTISSINPSSVINNQTTTISITGTNFVNGMVKVYINNTLVSFSFVSKSLLVTSTPSSTFVGQVPVSVSNTPSLIANSNIQYLMASPYITSLSLSGVYTNDNIPITISGYGFIPTISKVTIDSIYCQVLTVTPNSIIITSPILTTIGNKVVLVLNGDAGPTSNAVTIAYFPPTPWISSISPSSVQLDSLQTVTIQGSNFQSGLTTLKVRNIVATILFINSTQIQFTAPYIVSINTETVNVANFYSQATTSLKYNAPTPIINTIDPSSLAAGTSNMITISGSNFIPGLTTAVLLGSKPCSSQFINSTTFICLAPIINSKGPVEIQVKNDINVFDSYTLNLFYPGPVITEVDPTTAYIYEMRPEERVVTITGSGFIDGVSTVTVGEYSCKPFNTNSMFIFCDMPIVTKEGMLPVNVHNGPDLISNTKYIEYINPLPLNYISPSYVYYQQDQQISIVIHGENFDSNMASSVEIKNSGLSFNCAISSVTSTEIQCSLTMIPVGTYDVFFHSNGLQSNPLTFAVLDRPLSCLSATGTPVSWWFARKIPQSQNYIYFDSESQDMQYLASISSTTNCLSLTLDQIKQDPNTHNGYVAYNDHAWLDNMSGELTRSINGTFNMNHSLGKGILVAHTYFNATYSPGFHIKHSLEGFPVPAGDGSFKTPSQYPTSWFPNDYRLRPKQADDFSFGHSFLCHSFVDSSETLNAVQATKPFIYSSNRYNYRINIMSPLFNDSTMTSFLSSSWSNSYFVSSGYKQNIFTPIGLVPMSITLPSRYRIPPGAVAVIETKLPLKFVKQNNISLAISQWKSEVDRSFLGFNDTHLCLGDYTAKTTIGGGIAVCVKPKAQFAQFFIETIFKYQIENCTSQQCSNKEIKNQYLISIKSKLLLDNTYGDADQLLSQYLESVDPLLPNTKLSITSVECTTQFCPLNQTNPQTYQTDSVAIFSFRGIYQPKFTVLLQTINETISVKSLDGNVYTFPTYNVSGSYVPQTNNNVKSQNIIYIYKLLQLSKAIRDSLGYGSLESLFRALSYDLLLQLNGGISTTDLPVTLNDFESFGSSKQSALLGGLVNYVAMKLRELTLPTLPKSTVRSLIDQNGESIDLEWFNNNALRRPPYSDNNDGYQIDFISILNNTKSIVSTSDILTFSESLFDMQASHPYHQLIISNARSIMKYNNIFECNYCKVSASTPSDPSDFKNVLQSLGICQSTIDATLIPPISEVQNFASSWISSADPPSNWLTNQAINVVYSQQFAKFYNNSKLLESLLQVVDPTLCEFGIENGYLVTPKGLEILTRVLTNQINIAKKRLVYNEVETFFVPTNSSTGLVIITYKNYLCNFSMSSESDFESGAILSICPSGPIVTNITGTNGPTHSNDNAITLVGHKLSEIGVQVKVGSKICQVQTATDNQLICTVGQGVGVYPITYSNINSKLPQETPLSQYIYSYDIPVIKSLTTVSWPVKTVGDRVTINGRNFGFDNIDTTLIVDNYQHPIVQFLYDASSGVESLVFITNGTGLDKLITINVANQTTEDNMDFSMDYKEPVINSISINTYPSPGGGEMTVTGNYFGETNSAITIYIGSASCDISQRIDDSTAICIIPAHVGVNTVSIFVDGQISPDGPTFTYPIPKIEQVIQPNSTNTSTGGVFWVVGSDLGPLGMSDYNVTVHLNVFVECQMDIDCHYNQKYEDKDGNEIATPTDPYFYGEFDPYILINETYRTTVNFDCIICYLPPGVGYNIPVNLSYHEYFSNIDYSGVAYNRPTIMNLTEYQSNTDGGGDITIFGYDFAPNEINITDIYSEYILDPRYDTFEGPITFSNSSIGTYLIHNISFTNSSMVHGVIPPGIGANLTVSIFVGGQKSLESINFSYNPPTINNVTSSNTTGSSITIEGLNFVPKNVDPLNSNITINNILCSDIEWIDSSKIICNSPSGIGKDLPLILFVGNQSTNTMFRYNAPTLDNTKYYGDPSGGDWITIKGENFIPSEHVGPVNQRQQDSNNSISIDGQQCQSFEWIDHNTVRCQIPSGTGKNKEIKIIVGTQPTSEPNQLFDYKSPIVTSISPNTADRDQNTLVTITETPRKLSVLHLMVKKSQETNVTYTYTGEPTIDYISPESGSVDGTYQLDISGKFFKNGEISPTVNFNLQAATIVSSSDTSITITVPSGGGKDIPITVSVGSQTSNTNTDFSYNPPSITLITPNQGKYNQPTSVVISGSNLGLPGQSLLTHILIGAVSCSNIQVQSSQSVSCTIQPSGVPGEFPVELSFYSQSTTSQFTFTNDNQDSTTTTTSTTTTSTTSNPTTDTPTTGTTSTTSTTGTTTPTTANPSTGTTTPTTGTTASPTTGTTVSPTTGTTTPTTGTTATPTTGTTVSPTTGTTASTSVTTTTTTPTTDVQTTSTTGSTEEITEQVIYILRVEKIIWGVNPSIKVKIMIKTTIAPCSGCPPIGSVVTGPSILNLVTPPDFPYPITDIQWFKFMRVDITGWELDRYRILSRFRFRFGFKLLSGNGWFCDFDSSSSDDRPGEDDPEPEFPDWMNPTPGSIPDPPALLFETKITGKLYDDRNFNGQFDGDDIQLNGDGLQIGLISDDDTYTQGTIKDDGTYEIKTTRQLGYYAIMVSASPNFGENYFLPQSRFHAPFTFEGYEQDIPVFKKTPNGCIGVASTASKNVTLQYGQYDLLNFDFFSYETITTSFPDYCQVTLSGTDININYSMF</sequence>
<dbReference type="GO" id="GO:0004531">
    <property type="term" value="F:deoxyribonuclease II activity"/>
    <property type="evidence" value="ECO:0007669"/>
    <property type="project" value="InterPro"/>
</dbReference>
<dbReference type="InterPro" id="IPR027417">
    <property type="entry name" value="P-loop_NTPase"/>
</dbReference>
<dbReference type="Pfam" id="PF03265">
    <property type="entry name" value="DNase_II"/>
    <property type="match status" value="1"/>
</dbReference>
<dbReference type="FunCoup" id="D3B784">
    <property type="interactions" value="263"/>
</dbReference>
<reference evidence="5 6" key="1">
    <citation type="journal article" date="2011" name="Genome Res.">
        <title>Phylogeny-wide analysis of social amoeba genomes highlights ancient origins for complex intercellular communication.</title>
        <authorList>
            <person name="Heidel A.J."/>
            <person name="Lawal H.M."/>
            <person name="Felder M."/>
            <person name="Schilde C."/>
            <person name="Helps N.R."/>
            <person name="Tunggal B."/>
            <person name="Rivero F."/>
            <person name="John U."/>
            <person name="Schleicher M."/>
            <person name="Eichinger L."/>
            <person name="Platzer M."/>
            <person name="Noegel A.A."/>
            <person name="Schaap P."/>
            <person name="Gloeckner G."/>
        </authorList>
    </citation>
    <scope>NUCLEOTIDE SEQUENCE [LARGE SCALE GENOMIC DNA]</scope>
    <source>
        <strain evidence="6">ATCC 26659 / Pp 5 / PN500</strain>
    </source>
</reference>
<gene>
    <name evidence="5" type="ORF">PPL_04319</name>
</gene>
<feature type="region of interest" description="Disordered" evidence="3">
    <location>
        <begin position="3577"/>
        <end position="3600"/>
    </location>
</feature>
<feature type="domain" description="IPT/TIG" evidence="4">
    <location>
        <begin position="999"/>
        <end position="1082"/>
    </location>
</feature>
<evidence type="ECO:0000313" key="5">
    <source>
        <dbReference type="EMBL" id="EFA82627.1"/>
    </source>
</evidence>
<feature type="domain" description="IPT/TIG" evidence="4">
    <location>
        <begin position="2432"/>
        <end position="2519"/>
    </location>
</feature>
<organism evidence="5 6">
    <name type="scientific">Heterostelium pallidum (strain ATCC 26659 / Pp 5 / PN500)</name>
    <name type="common">Cellular slime mold</name>
    <name type="synonym">Polysphondylium pallidum</name>
    <dbReference type="NCBI Taxonomy" id="670386"/>
    <lineage>
        <taxon>Eukaryota</taxon>
        <taxon>Amoebozoa</taxon>
        <taxon>Evosea</taxon>
        <taxon>Eumycetozoa</taxon>
        <taxon>Dictyostelia</taxon>
        <taxon>Acytosteliales</taxon>
        <taxon>Acytosteliaceae</taxon>
        <taxon>Heterostelium</taxon>
    </lineage>
</organism>
<dbReference type="Gene3D" id="2.60.40.10">
    <property type="entry name" value="Immunoglobulins"/>
    <property type="match status" value="21"/>
</dbReference>
<feature type="domain" description="IPT/TIG" evidence="4">
    <location>
        <begin position="2613"/>
        <end position="2697"/>
    </location>
</feature>
<feature type="domain" description="IPT/TIG" evidence="4">
    <location>
        <begin position="572"/>
        <end position="654"/>
    </location>
</feature>
<feature type="domain" description="IPT/TIG" evidence="4">
    <location>
        <begin position="1427"/>
        <end position="1522"/>
    </location>
</feature>
<keyword evidence="6" id="KW-1185">Reference proteome</keyword>
<feature type="domain" description="IPT/TIG" evidence="4">
    <location>
        <begin position="1257"/>
        <end position="1338"/>
    </location>
</feature>
<feature type="domain" description="IPT/TIG" evidence="4">
    <location>
        <begin position="3255"/>
        <end position="3341"/>
    </location>
</feature>
<protein>
    <recommendedName>
        <fullName evidence="4">IPT/TIG domain-containing protein</fullName>
    </recommendedName>
</protein>
<dbReference type="CDD" id="cd00603">
    <property type="entry name" value="IPT_PCSR"/>
    <property type="match status" value="12"/>
</dbReference>
<dbReference type="PANTHER" id="PTHR23361">
    <property type="entry name" value="MUCIN"/>
    <property type="match status" value="1"/>
</dbReference>
<dbReference type="EMBL" id="ADBJ01000018">
    <property type="protein sequence ID" value="EFA82627.1"/>
    <property type="molecule type" value="Genomic_DNA"/>
</dbReference>
<feature type="domain" description="IPT/TIG" evidence="4">
    <location>
        <begin position="347"/>
        <end position="430"/>
    </location>
</feature>
<feature type="domain" description="IPT/TIG" evidence="4">
    <location>
        <begin position="828"/>
        <end position="911"/>
    </location>
</feature>
<dbReference type="InterPro" id="IPR002909">
    <property type="entry name" value="IPT_dom"/>
</dbReference>
<feature type="compositionally biased region" description="Acidic residues" evidence="3">
    <location>
        <begin position="3584"/>
        <end position="3593"/>
    </location>
</feature>
<dbReference type="GeneID" id="31359806"/>
<dbReference type="InterPro" id="IPR004947">
    <property type="entry name" value="DNase_II"/>
</dbReference>
<dbReference type="InParanoid" id="D3B784"/>
<evidence type="ECO:0000259" key="4">
    <source>
        <dbReference type="SMART" id="SM00429"/>
    </source>
</evidence>
<name>D3B784_HETP5</name>
<dbReference type="SUPFAM" id="SSF81296">
    <property type="entry name" value="E set domains"/>
    <property type="match status" value="21"/>
</dbReference>
<dbReference type="RefSeq" id="XP_020434744.1">
    <property type="nucleotide sequence ID" value="XM_020575224.1"/>
</dbReference>
<evidence type="ECO:0000256" key="3">
    <source>
        <dbReference type="SAM" id="MobiDB-lite"/>
    </source>
</evidence>
<evidence type="ECO:0000313" key="6">
    <source>
        <dbReference type="Proteomes" id="UP000001396"/>
    </source>
</evidence>
<evidence type="ECO:0000256" key="2">
    <source>
        <dbReference type="ARBA" id="ARBA00022801"/>
    </source>
</evidence>
<feature type="domain" description="IPT/TIG" evidence="4">
    <location>
        <begin position="3170"/>
        <end position="3254"/>
    </location>
</feature>
<dbReference type="SMART" id="SM00429">
    <property type="entry name" value="IPT"/>
    <property type="match status" value="14"/>
</dbReference>
<dbReference type="Gene3D" id="3.40.50.300">
    <property type="entry name" value="P-loop containing nucleotide triphosphate hydrolases"/>
    <property type="match status" value="1"/>
</dbReference>
<dbReference type="PANTHER" id="PTHR23361:SF20">
    <property type="entry name" value="MRH DOMAIN-CONTAINING PROTEIN"/>
    <property type="match status" value="1"/>
</dbReference>
<evidence type="ECO:0000256" key="1">
    <source>
        <dbReference type="ARBA" id="ARBA00007527"/>
    </source>
</evidence>
<accession>D3B784</accession>
<dbReference type="InterPro" id="IPR014756">
    <property type="entry name" value="Ig_E-set"/>
</dbReference>
<keyword evidence="2" id="KW-0378">Hydrolase</keyword>
<feature type="domain" description="IPT/TIG" evidence="4">
    <location>
        <begin position="1085"/>
        <end position="1167"/>
    </location>
</feature>
<dbReference type="Pfam" id="PF01833">
    <property type="entry name" value="TIG"/>
    <property type="match status" value="21"/>
</dbReference>
<comment type="similarity">
    <text evidence="1">Belongs to the DNase II family.</text>
</comment>
<feature type="domain" description="IPT/TIG" evidence="4">
    <location>
        <begin position="1341"/>
        <end position="1426"/>
    </location>
</feature>
<proteinExistence type="inferred from homology"/>
<feature type="region of interest" description="Disordered" evidence="3">
    <location>
        <begin position="3339"/>
        <end position="3464"/>
    </location>
</feature>
<feature type="domain" description="IPT/TIG" evidence="4">
    <location>
        <begin position="657"/>
        <end position="740"/>
    </location>
</feature>
<dbReference type="Proteomes" id="UP000001396">
    <property type="component" value="Unassembled WGS sequence"/>
</dbReference>
<dbReference type="InterPro" id="IPR013783">
    <property type="entry name" value="Ig-like_fold"/>
</dbReference>